<reference evidence="2 3" key="1">
    <citation type="submission" date="2024-10" db="EMBL/GenBank/DDBJ databases">
        <title>The Natural Products Discovery Center: Release of the First 8490 Sequenced Strains for Exploring Actinobacteria Biosynthetic Diversity.</title>
        <authorList>
            <person name="Kalkreuter E."/>
            <person name="Kautsar S.A."/>
            <person name="Yang D."/>
            <person name="Bader C.D."/>
            <person name="Teijaro C.N."/>
            <person name="Fluegel L."/>
            <person name="Davis C.M."/>
            <person name="Simpson J.R."/>
            <person name="Lauterbach L."/>
            <person name="Steele A.D."/>
            <person name="Gui C."/>
            <person name="Meng S."/>
            <person name="Li G."/>
            <person name="Viehrig K."/>
            <person name="Ye F."/>
            <person name="Su P."/>
            <person name="Kiefer A.F."/>
            <person name="Nichols A."/>
            <person name="Cepeda A.J."/>
            <person name="Yan W."/>
            <person name="Fan B."/>
            <person name="Jiang Y."/>
            <person name="Adhikari A."/>
            <person name="Zheng C.-J."/>
            <person name="Schuster L."/>
            <person name="Cowan T.M."/>
            <person name="Smanski M.J."/>
            <person name="Chevrette M.G."/>
            <person name="De Carvalho L.P.S."/>
            <person name="Shen B."/>
        </authorList>
    </citation>
    <scope>NUCLEOTIDE SEQUENCE [LARGE SCALE GENOMIC DNA]</scope>
    <source>
        <strain evidence="2 3">NPDC049639</strain>
    </source>
</reference>
<keyword evidence="3" id="KW-1185">Reference proteome</keyword>
<dbReference type="SMART" id="SM00054">
    <property type="entry name" value="EFh"/>
    <property type="match status" value="2"/>
</dbReference>
<gene>
    <name evidence="2" type="ORF">ACIB24_16720</name>
</gene>
<dbReference type="InterPro" id="IPR018247">
    <property type="entry name" value="EF_Hand_1_Ca_BS"/>
</dbReference>
<dbReference type="RefSeq" id="WP_398282684.1">
    <property type="nucleotide sequence ID" value="NZ_JBITLV010000005.1"/>
</dbReference>
<dbReference type="PROSITE" id="PS00018">
    <property type="entry name" value="EF_HAND_1"/>
    <property type="match status" value="2"/>
</dbReference>
<dbReference type="Pfam" id="PF13499">
    <property type="entry name" value="EF-hand_7"/>
    <property type="match status" value="1"/>
</dbReference>
<dbReference type="EMBL" id="JBITLV010000005">
    <property type="protein sequence ID" value="MFI7588715.1"/>
    <property type="molecule type" value="Genomic_DNA"/>
</dbReference>
<evidence type="ECO:0000313" key="3">
    <source>
        <dbReference type="Proteomes" id="UP001612915"/>
    </source>
</evidence>
<feature type="domain" description="EF-hand" evidence="1">
    <location>
        <begin position="38"/>
        <end position="72"/>
    </location>
</feature>
<name>A0ABW8AQR0_9ACTN</name>
<proteinExistence type="predicted"/>
<accession>A0ABW8AQR0</accession>
<dbReference type="CDD" id="cd00051">
    <property type="entry name" value="EFh"/>
    <property type="match status" value="1"/>
</dbReference>
<sequence>MADLSEYAATFDLIDTDHDGRISHEEFTNLLEALGGARTPEGVEHAFEVLDADGDGQITLEEFGAYLASTEA</sequence>
<dbReference type="Gene3D" id="1.10.238.10">
    <property type="entry name" value="EF-hand"/>
    <property type="match status" value="1"/>
</dbReference>
<dbReference type="Proteomes" id="UP001612915">
    <property type="component" value="Unassembled WGS sequence"/>
</dbReference>
<evidence type="ECO:0000259" key="1">
    <source>
        <dbReference type="PROSITE" id="PS50222"/>
    </source>
</evidence>
<evidence type="ECO:0000313" key="2">
    <source>
        <dbReference type="EMBL" id="MFI7588715.1"/>
    </source>
</evidence>
<feature type="domain" description="EF-hand" evidence="1">
    <location>
        <begin position="2"/>
        <end position="37"/>
    </location>
</feature>
<protein>
    <submittedName>
        <fullName evidence="2">EF-hand domain-containing protein</fullName>
    </submittedName>
</protein>
<dbReference type="SUPFAM" id="SSF47473">
    <property type="entry name" value="EF-hand"/>
    <property type="match status" value="1"/>
</dbReference>
<dbReference type="InterPro" id="IPR011992">
    <property type="entry name" value="EF-hand-dom_pair"/>
</dbReference>
<dbReference type="PROSITE" id="PS50222">
    <property type="entry name" value="EF_HAND_2"/>
    <property type="match status" value="2"/>
</dbReference>
<comment type="caution">
    <text evidence="2">The sequence shown here is derived from an EMBL/GenBank/DDBJ whole genome shotgun (WGS) entry which is preliminary data.</text>
</comment>
<dbReference type="InterPro" id="IPR002048">
    <property type="entry name" value="EF_hand_dom"/>
</dbReference>
<organism evidence="2 3">
    <name type="scientific">Spongisporangium articulatum</name>
    <dbReference type="NCBI Taxonomy" id="3362603"/>
    <lineage>
        <taxon>Bacteria</taxon>
        <taxon>Bacillati</taxon>
        <taxon>Actinomycetota</taxon>
        <taxon>Actinomycetes</taxon>
        <taxon>Kineosporiales</taxon>
        <taxon>Kineosporiaceae</taxon>
        <taxon>Spongisporangium</taxon>
    </lineage>
</organism>